<sequence>MFLSKGELLRAVVLIQQSPSPSSRTSSLLLGSLSPRTRRSGFPKRYTRRG</sequence>
<evidence type="ECO:0000313" key="2">
    <source>
        <dbReference type="EMBL" id="KAH3828967.1"/>
    </source>
</evidence>
<comment type="caution">
    <text evidence="2">The sequence shown here is derived from an EMBL/GenBank/DDBJ whole genome shotgun (WGS) entry which is preliminary data.</text>
</comment>
<feature type="compositionally biased region" description="Low complexity" evidence="1">
    <location>
        <begin position="18"/>
        <end position="35"/>
    </location>
</feature>
<feature type="region of interest" description="Disordered" evidence="1">
    <location>
        <begin position="17"/>
        <end position="50"/>
    </location>
</feature>
<dbReference type="Proteomes" id="UP000828390">
    <property type="component" value="Unassembled WGS sequence"/>
</dbReference>
<proteinExistence type="predicted"/>
<name>A0A9D4K1N2_DREPO</name>
<evidence type="ECO:0000313" key="3">
    <source>
        <dbReference type="Proteomes" id="UP000828390"/>
    </source>
</evidence>
<evidence type="ECO:0000256" key="1">
    <source>
        <dbReference type="SAM" id="MobiDB-lite"/>
    </source>
</evidence>
<protein>
    <submittedName>
        <fullName evidence="2">Uncharacterized protein</fullName>
    </submittedName>
</protein>
<gene>
    <name evidence="2" type="ORF">DPMN_130955</name>
</gene>
<organism evidence="2 3">
    <name type="scientific">Dreissena polymorpha</name>
    <name type="common">Zebra mussel</name>
    <name type="synonym">Mytilus polymorpha</name>
    <dbReference type="NCBI Taxonomy" id="45954"/>
    <lineage>
        <taxon>Eukaryota</taxon>
        <taxon>Metazoa</taxon>
        <taxon>Spiralia</taxon>
        <taxon>Lophotrochozoa</taxon>
        <taxon>Mollusca</taxon>
        <taxon>Bivalvia</taxon>
        <taxon>Autobranchia</taxon>
        <taxon>Heteroconchia</taxon>
        <taxon>Euheterodonta</taxon>
        <taxon>Imparidentia</taxon>
        <taxon>Neoheterodontei</taxon>
        <taxon>Myida</taxon>
        <taxon>Dreissenoidea</taxon>
        <taxon>Dreissenidae</taxon>
        <taxon>Dreissena</taxon>
    </lineage>
</organism>
<reference evidence="2" key="2">
    <citation type="submission" date="2020-11" db="EMBL/GenBank/DDBJ databases">
        <authorList>
            <person name="McCartney M.A."/>
            <person name="Auch B."/>
            <person name="Kono T."/>
            <person name="Mallez S."/>
            <person name="Becker A."/>
            <person name="Gohl D.M."/>
            <person name="Silverstein K.A.T."/>
            <person name="Koren S."/>
            <person name="Bechman K.B."/>
            <person name="Herman A."/>
            <person name="Abrahante J.E."/>
            <person name="Garbe J."/>
        </authorList>
    </citation>
    <scope>NUCLEOTIDE SEQUENCE</scope>
    <source>
        <strain evidence="2">Duluth1</strain>
        <tissue evidence="2">Whole animal</tissue>
    </source>
</reference>
<dbReference type="AlphaFoldDB" id="A0A9D4K1N2"/>
<feature type="compositionally biased region" description="Basic residues" evidence="1">
    <location>
        <begin position="36"/>
        <end position="50"/>
    </location>
</feature>
<accession>A0A9D4K1N2</accession>
<reference evidence="2" key="1">
    <citation type="journal article" date="2019" name="bioRxiv">
        <title>The Genome of the Zebra Mussel, Dreissena polymorpha: A Resource for Invasive Species Research.</title>
        <authorList>
            <person name="McCartney M.A."/>
            <person name="Auch B."/>
            <person name="Kono T."/>
            <person name="Mallez S."/>
            <person name="Zhang Y."/>
            <person name="Obille A."/>
            <person name="Becker A."/>
            <person name="Abrahante J.E."/>
            <person name="Garbe J."/>
            <person name="Badalamenti J.P."/>
            <person name="Herman A."/>
            <person name="Mangelson H."/>
            <person name="Liachko I."/>
            <person name="Sullivan S."/>
            <person name="Sone E.D."/>
            <person name="Koren S."/>
            <person name="Silverstein K.A.T."/>
            <person name="Beckman K.B."/>
            <person name="Gohl D.M."/>
        </authorList>
    </citation>
    <scope>NUCLEOTIDE SEQUENCE</scope>
    <source>
        <strain evidence="2">Duluth1</strain>
        <tissue evidence="2">Whole animal</tissue>
    </source>
</reference>
<keyword evidence="3" id="KW-1185">Reference proteome</keyword>
<dbReference type="EMBL" id="JAIWYP010000005">
    <property type="protein sequence ID" value="KAH3828967.1"/>
    <property type="molecule type" value="Genomic_DNA"/>
</dbReference>